<evidence type="ECO:0000259" key="4">
    <source>
        <dbReference type="Pfam" id="PF02668"/>
    </source>
</evidence>
<comment type="cofactor">
    <cofactor evidence="1">
        <name>Fe(2+)</name>
        <dbReference type="ChEBI" id="CHEBI:29033"/>
    </cofactor>
</comment>
<dbReference type="InterPro" id="IPR003819">
    <property type="entry name" value="TauD/TfdA-like"/>
</dbReference>
<proteinExistence type="predicted"/>
<keyword evidence="3" id="KW-0045">Antibiotic biosynthesis</keyword>
<protein>
    <submittedName>
        <fullName evidence="5">TauD/TfdA family dioxygenase</fullName>
    </submittedName>
</protein>
<accession>A0ABV9HYX0</accession>
<keyword evidence="6" id="KW-1185">Reference proteome</keyword>
<dbReference type="GO" id="GO:0051213">
    <property type="term" value="F:dioxygenase activity"/>
    <property type="evidence" value="ECO:0007669"/>
    <property type="project" value="UniProtKB-KW"/>
</dbReference>
<dbReference type="PANTHER" id="PTHR10696:SF56">
    <property type="entry name" value="TAUD_TFDA-LIKE DOMAIN-CONTAINING PROTEIN"/>
    <property type="match status" value="1"/>
</dbReference>
<dbReference type="RefSeq" id="WP_379979757.1">
    <property type="nucleotide sequence ID" value="NZ_JBHSFV010000008.1"/>
</dbReference>
<keyword evidence="5" id="KW-0223">Dioxygenase</keyword>
<dbReference type="SUPFAM" id="SSF51197">
    <property type="entry name" value="Clavaminate synthase-like"/>
    <property type="match status" value="1"/>
</dbReference>
<name>A0ABV9HYX0_9FLAO</name>
<feature type="domain" description="TauD/TfdA-like" evidence="4">
    <location>
        <begin position="43"/>
        <end position="325"/>
    </location>
</feature>
<dbReference type="Gene3D" id="3.60.130.10">
    <property type="entry name" value="Clavaminate synthase-like"/>
    <property type="match status" value="1"/>
</dbReference>
<comment type="caution">
    <text evidence="5">The sequence shown here is derived from an EMBL/GenBank/DDBJ whole genome shotgun (WGS) entry which is preliminary data.</text>
</comment>
<dbReference type="InterPro" id="IPR042098">
    <property type="entry name" value="TauD-like_sf"/>
</dbReference>
<sequence length="330" mass="38172">MKNRLSLLKTMTTKKITDDEGIKTSFFENPIKLPMVMQPVHSDFDINSWMIDNRTQFEDNLRKYGGILCRGFGIDTVDKFETLMNKFPNDLLDYSFRSSPRFELSNNVYVSTTYPEDQVINMHSESSYAPNHPARIVFCCITPATVKGETPIADNRLILQNLSDTLRNKFLNKGVQYRRNLSGVLGLNWQEVFQTSDKKTVETECLENGMDYTWVSDDQLVLTWTKKAIWKHPITKELVWFNHGLFFNKYMLNNDILDSVTSDKELPNNTFFGDGTEISKEEIEELKSAYKKATVMFPWEKGDVLFLDNMLASHGRNSYQGERKIIVSIS</sequence>
<dbReference type="PANTHER" id="PTHR10696">
    <property type="entry name" value="GAMMA-BUTYROBETAINE HYDROXYLASE-RELATED"/>
    <property type="match status" value="1"/>
</dbReference>
<evidence type="ECO:0000313" key="6">
    <source>
        <dbReference type="Proteomes" id="UP001596043"/>
    </source>
</evidence>
<evidence type="ECO:0000256" key="2">
    <source>
        <dbReference type="ARBA" id="ARBA00023002"/>
    </source>
</evidence>
<evidence type="ECO:0000256" key="1">
    <source>
        <dbReference type="ARBA" id="ARBA00001954"/>
    </source>
</evidence>
<organism evidence="5 6">
    <name type="scientific">Dokdonia ponticola</name>
    <dbReference type="NCBI Taxonomy" id="2041041"/>
    <lineage>
        <taxon>Bacteria</taxon>
        <taxon>Pseudomonadati</taxon>
        <taxon>Bacteroidota</taxon>
        <taxon>Flavobacteriia</taxon>
        <taxon>Flavobacteriales</taxon>
        <taxon>Flavobacteriaceae</taxon>
        <taxon>Dokdonia</taxon>
    </lineage>
</organism>
<evidence type="ECO:0000256" key="3">
    <source>
        <dbReference type="ARBA" id="ARBA00023194"/>
    </source>
</evidence>
<keyword evidence="2" id="KW-0560">Oxidoreductase</keyword>
<evidence type="ECO:0000313" key="5">
    <source>
        <dbReference type="EMBL" id="MFC4634980.1"/>
    </source>
</evidence>
<dbReference type="InterPro" id="IPR050411">
    <property type="entry name" value="AlphaKG_dependent_hydroxylases"/>
</dbReference>
<reference evidence="6" key="1">
    <citation type="journal article" date="2019" name="Int. J. Syst. Evol. Microbiol.">
        <title>The Global Catalogue of Microorganisms (GCM) 10K type strain sequencing project: providing services to taxonomists for standard genome sequencing and annotation.</title>
        <authorList>
            <consortium name="The Broad Institute Genomics Platform"/>
            <consortium name="The Broad Institute Genome Sequencing Center for Infectious Disease"/>
            <person name="Wu L."/>
            <person name="Ma J."/>
        </authorList>
    </citation>
    <scope>NUCLEOTIDE SEQUENCE [LARGE SCALE GENOMIC DNA]</scope>
    <source>
        <strain evidence="6">YJ-61-S</strain>
    </source>
</reference>
<dbReference type="EMBL" id="JBHSFV010000008">
    <property type="protein sequence ID" value="MFC4634980.1"/>
    <property type="molecule type" value="Genomic_DNA"/>
</dbReference>
<dbReference type="Proteomes" id="UP001596043">
    <property type="component" value="Unassembled WGS sequence"/>
</dbReference>
<gene>
    <name evidence="5" type="ORF">ACFO3O_13750</name>
</gene>
<dbReference type="Pfam" id="PF02668">
    <property type="entry name" value="TauD"/>
    <property type="match status" value="1"/>
</dbReference>